<dbReference type="InterPro" id="IPR011990">
    <property type="entry name" value="TPR-like_helical_dom_sf"/>
</dbReference>
<accession>A0A9X2A819</accession>
<dbReference type="RefSeq" id="WP_240712216.1">
    <property type="nucleotide sequence ID" value="NZ_JAKVTV010000001.1"/>
</dbReference>
<evidence type="ECO:0000313" key="3">
    <source>
        <dbReference type="EMBL" id="MCH4822099.1"/>
    </source>
</evidence>
<keyword evidence="2" id="KW-0732">Signal</keyword>
<dbReference type="SUPFAM" id="SSF48452">
    <property type="entry name" value="TPR-like"/>
    <property type="match status" value="1"/>
</dbReference>
<keyword evidence="1" id="KW-0802">TPR repeat</keyword>
<dbReference type="EMBL" id="JAKVTV010000001">
    <property type="protein sequence ID" value="MCH4822099.1"/>
    <property type="molecule type" value="Genomic_DNA"/>
</dbReference>
<dbReference type="AlphaFoldDB" id="A0A9X2A819"/>
<dbReference type="Proteomes" id="UP001139226">
    <property type="component" value="Unassembled WGS sequence"/>
</dbReference>
<evidence type="ECO:0000313" key="4">
    <source>
        <dbReference type="Proteomes" id="UP001139226"/>
    </source>
</evidence>
<gene>
    <name evidence="3" type="ORF">ML462_02850</name>
</gene>
<feature type="chain" id="PRO_5040993196" evidence="2">
    <location>
        <begin position="19"/>
        <end position="280"/>
    </location>
</feature>
<evidence type="ECO:0000256" key="2">
    <source>
        <dbReference type="SAM" id="SignalP"/>
    </source>
</evidence>
<proteinExistence type="predicted"/>
<dbReference type="Gene3D" id="1.25.40.10">
    <property type="entry name" value="Tetratricopeptide repeat domain"/>
    <property type="match status" value="2"/>
</dbReference>
<name>A0A9X2A819_9FLAO</name>
<comment type="caution">
    <text evidence="3">The sequence shown here is derived from an EMBL/GenBank/DDBJ whole genome shotgun (WGS) entry which is preliminary data.</text>
</comment>
<dbReference type="Pfam" id="PF13174">
    <property type="entry name" value="TPR_6"/>
    <property type="match status" value="1"/>
</dbReference>
<keyword evidence="4" id="KW-1185">Reference proteome</keyword>
<dbReference type="Pfam" id="PF13181">
    <property type="entry name" value="TPR_8"/>
    <property type="match status" value="2"/>
</dbReference>
<feature type="signal peptide" evidence="2">
    <location>
        <begin position="1"/>
        <end position="18"/>
    </location>
</feature>
<organism evidence="3 4">
    <name type="scientific">Christiangramia lutea</name>
    <dbReference type="NCBI Taxonomy" id="1607951"/>
    <lineage>
        <taxon>Bacteria</taxon>
        <taxon>Pseudomonadati</taxon>
        <taxon>Bacteroidota</taxon>
        <taxon>Flavobacteriia</taxon>
        <taxon>Flavobacteriales</taxon>
        <taxon>Flavobacteriaceae</taxon>
        <taxon>Christiangramia</taxon>
    </lineage>
</organism>
<dbReference type="InterPro" id="IPR019734">
    <property type="entry name" value="TPR_rpt"/>
</dbReference>
<reference evidence="3" key="1">
    <citation type="submission" date="2022-03" db="EMBL/GenBank/DDBJ databases">
        <title>Gramella crocea sp. nov., isolated from activated sludge of a seafood processing plant.</title>
        <authorList>
            <person name="Zhang X."/>
        </authorList>
    </citation>
    <scope>NUCLEOTIDE SEQUENCE</scope>
    <source>
        <strain evidence="3">YJ019</strain>
    </source>
</reference>
<protein>
    <submittedName>
        <fullName evidence="3">Tetratricopeptide repeat protein</fullName>
    </submittedName>
</protein>
<dbReference type="PROSITE" id="PS50005">
    <property type="entry name" value="TPR"/>
    <property type="match status" value="1"/>
</dbReference>
<sequence>MKKFILLFLLLSFFGINAQPNCEAFKMRGEMLKYESCKKAMETKGHYQFSKEYQVKLDEAIEIDPTYDYPYWAKSIAYLKSGDFITWKKLIDKAVKYNPEDRLGYRGWCRYQFFRDYKGAIEDIEELDRLVDYDIGQSQNGMYHLNIAKGLCYKAIGERDKAIDIIEKQIKLNEEEDFIGAYDYVHLGVLYLETGEIEKAIEVFEKQSGYNDLAENQYYLALSQQKLGKTAESRISLENARKLYLKGRKMFDPYNHPMDKIYLEDIDREIEQLTLRVDKN</sequence>
<feature type="repeat" description="TPR" evidence="1">
    <location>
        <begin position="181"/>
        <end position="214"/>
    </location>
</feature>
<evidence type="ECO:0000256" key="1">
    <source>
        <dbReference type="PROSITE-ProRule" id="PRU00339"/>
    </source>
</evidence>